<evidence type="ECO:0000313" key="2">
    <source>
        <dbReference type="Proteomes" id="UP000190559"/>
    </source>
</evidence>
<name>A0A1T1NWT1_9XANT</name>
<protein>
    <submittedName>
        <fullName evidence="1">Uncharacterized protein</fullName>
    </submittedName>
</protein>
<organism evidence="1 2">
    <name type="scientific">Xanthomonas axonopodis pv. melhusii</name>
    <dbReference type="NCBI Taxonomy" id="487834"/>
    <lineage>
        <taxon>Bacteria</taxon>
        <taxon>Pseudomonadati</taxon>
        <taxon>Pseudomonadota</taxon>
        <taxon>Gammaproteobacteria</taxon>
        <taxon>Lysobacterales</taxon>
        <taxon>Lysobacteraceae</taxon>
        <taxon>Xanthomonas</taxon>
    </lineage>
</organism>
<reference evidence="1 2" key="1">
    <citation type="submission" date="2015-12" db="EMBL/GenBank/DDBJ databases">
        <authorList>
            <person name="Shamseldin A."/>
            <person name="Moawad H."/>
            <person name="Abd El-Rahim W.M."/>
            <person name="Sadowsky M.J."/>
        </authorList>
    </citation>
    <scope>NUCLEOTIDE SEQUENCE [LARGE SCALE GENOMIC DNA]</scope>
    <source>
        <strain evidence="1 2">LMG9050</strain>
    </source>
</reference>
<dbReference type="AlphaFoldDB" id="A0A1T1NWT1"/>
<gene>
    <name evidence="1" type="ORF">Xmlh_16040</name>
</gene>
<dbReference type="Proteomes" id="UP000190559">
    <property type="component" value="Unassembled WGS sequence"/>
</dbReference>
<accession>A0A1T1NWT1</accession>
<evidence type="ECO:0000313" key="1">
    <source>
        <dbReference type="EMBL" id="OOW67821.1"/>
    </source>
</evidence>
<sequence length="108" mass="12112">MRPTRLTVAERSVVGDRAQRAGFLRTQESDLTNPAATTGRPRTLAAFSNFFLDHDDLDLILDKECHLIAGTRRTEFTSRCFEPNPDRLPSSALSNFFEVGHFKDCPAV</sequence>
<proteinExistence type="predicted"/>
<comment type="caution">
    <text evidence="1">The sequence shown here is derived from an EMBL/GenBank/DDBJ whole genome shotgun (WGS) entry which is preliminary data.</text>
</comment>
<dbReference type="EMBL" id="LOJW01000034">
    <property type="protein sequence ID" value="OOW67821.1"/>
    <property type="molecule type" value="Genomic_DNA"/>
</dbReference>